<comment type="caution">
    <text evidence="2">The sequence shown here is derived from an EMBL/GenBank/DDBJ whole genome shotgun (WGS) entry which is preliminary data.</text>
</comment>
<evidence type="ECO:0000256" key="1">
    <source>
        <dbReference type="SAM" id="MobiDB-lite"/>
    </source>
</evidence>
<dbReference type="Gene3D" id="3.40.462.20">
    <property type="match status" value="1"/>
</dbReference>
<dbReference type="AlphaFoldDB" id="A0A931DEY8"/>
<organism evidence="2 3">
    <name type="scientific">Actinomadura viridis</name>
    <dbReference type="NCBI Taxonomy" id="58110"/>
    <lineage>
        <taxon>Bacteria</taxon>
        <taxon>Bacillati</taxon>
        <taxon>Actinomycetota</taxon>
        <taxon>Actinomycetes</taxon>
        <taxon>Streptosporangiales</taxon>
        <taxon>Thermomonosporaceae</taxon>
        <taxon>Actinomadura</taxon>
    </lineage>
</organism>
<dbReference type="InterPro" id="IPR016169">
    <property type="entry name" value="FAD-bd_PCMH_sub2"/>
</dbReference>
<dbReference type="Proteomes" id="UP000614047">
    <property type="component" value="Unassembled WGS sequence"/>
</dbReference>
<keyword evidence="3" id="KW-1185">Reference proteome</keyword>
<dbReference type="RefSeq" id="WP_197009332.1">
    <property type="nucleotide sequence ID" value="NZ_BAABES010000013.1"/>
</dbReference>
<dbReference type="Gene3D" id="3.30.465.10">
    <property type="match status" value="1"/>
</dbReference>
<evidence type="ECO:0000313" key="3">
    <source>
        <dbReference type="Proteomes" id="UP000614047"/>
    </source>
</evidence>
<name>A0A931DEY8_9ACTN</name>
<reference evidence="2" key="1">
    <citation type="submission" date="2020-11" db="EMBL/GenBank/DDBJ databases">
        <title>Sequencing the genomes of 1000 actinobacteria strains.</title>
        <authorList>
            <person name="Klenk H.-P."/>
        </authorList>
    </citation>
    <scope>NUCLEOTIDE SEQUENCE</scope>
    <source>
        <strain evidence="2">DSM 43175</strain>
    </source>
</reference>
<protein>
    <submittedName>
        <fullName evidence="2">Uncharacterized protein</fullName>
    </submittedName>
</protein>
<sequence length="89" mass="9300">MARAGGGGNFGAATSLTFHLYSLPAVTVGILLWPPEAGPEVVRAYRDFTATAPGEVGGAAVSNARIRSRTSSTVIPPPSHVQGRDLRRR</sequence>
<accession>A0A931DEY8</accession>
<evidence type="ECO:0000313" key="2">
    <source>
        <dbReference type="EMBL" id="MBG6086311.1"/>
    </source>
</evidence>
<dbReference type="EMBL" id="JADOUA010000001">
    <property type="protein sequence ID" value="MBG6086311.1"/>
    <property type="molecule type" value="Genomic_DNA"/>
</dbReference>
<gene>
    <name evidence="2" type="ORF">IW256_000424</name>
</gene>
<proteinExistence type="predicted"/>
<feature type="region of interest" description="Disordered" evidence="1">
    <location>
        <begin position="61"/>
        <end position="89"/>
    </location>
</feature>